<keyword evidence="3" id="KW-0378">Hydrolase</keyword>
<comment type="caution">
    <text evidence="3">The sequence shown here is derived from an EMBL/GenBank/DDBJ whole genome shotgun (WGS) entry which is preliminary data.</text>
</comment>
<dbReference type="InterPro" id="IPR000757">
    <property type="entry name" value="Beta-glucanase-like"/>
</dbReference>
<dbReference type="Gene3D" id="2.60.120.260">
    <property type="entry name" value="Galactose-binding domain-like"/>
    <property type="match status" value="1"/>
</dbReference>
<dbReference type="PANTHER" id="PTHR10963">
    <property type="entry name" value="GLYCOSYL HYDROLASE-RELATED"/>
    <property type="match status" value="1"/>
</dbReference>
<dbReference type="Gene3D" id="2.60.120.200">
    <property type="match status" value="1"/>
</dbReference>
<evidence type="ECO:0000313" key="3">
    <source>
        <dbReference type="EMBL" id="HIY97049.1"/>
    </source>
</evidence>
<protein>
    <submittedName>
        <fullName evidence="3">Glycoside hydrolase family 16 protein</fullName>
    </submittedName>
</protein>
<proteinExistence type="inferred from homology"/>
<dbReference type="Pfam" id="PF00722">
    <property type="entry name" value="Glyco_hydro_16"/>
    <property type="match status" value="1"/>
</dbReference>
<organism evidence="3 4">
    <name type="scientific">Candidatus Borkfalkia excrementigallinarum</name>
    <dbReference type="NCBI Taxonomy" id="2838506"/>
    <lineage>
        <taxon>Bacteria</taxon>
        <taxon>Bacillati</taxon>
        <taxon>Bacillota</taxon>
        <taxon>Clostridia</taxon>
        <taxon>Christensenellales</taxon>
        <taxon>Christensenellaceae</taxon>
        <taxon>Candidatus Borkfalkia</taxon>
    </lineage>
</organism>
<dbReference type="PROSITE" id="PS51762">
    <property type="entry name" value="GH16_2"/>
    <property type="match status" value="1"/>
</dbReference>
<dbReference type="InterPro" id="IPR050546">
    <property type="entry name" value="Glycosyl_Hydrlase_16"/>
</dbReference>
<name>A0A9D2CRF9_9FIRM</name>
<dbReference type="CDD" id="cd00413">
    <property type="entry name" value="Glyco_hydrolase_16"/>
    <property type="match status" value="1"/>
</dbReference>
<feature type="domain" description="GH16" evidence="2">
    <location>
        <begin position="52"/>
        <end position="293"/>
    </location>
</feature>
<dbReference type="SUPFAM" id="SSF49899">
    <property type="entry name" value="Concanavalin A-like lectins/glucanases"/>
    <property type="match status" value="1"/>
</dbReference>
<sequence length="480" mass="53994">MKKMLAIAVTAALAAGCFVGCTQPTEPSGNDYSDIYNYGDEYFRSIGERTTLDFDSPDYLYNDFSEGIDERFSMVTGIWGNDGFLKHQGVQADNVFLTTDGDLAIRINGDYYRGEGVGNTNGIRTGAALVTDFDMGPGRFEVRMKAAPRSGVCSAFWTYQYDSADPSENGWNEIDIEILGGGANSFDSIMYTTWQSATKPNTATPALDEVRLSDNEWHVHTFDWYTDYMGTGQGRIDWYIDGELVYYTEKTVALKSGNLWIGAWRPSEFAGDSSFETTYMLVDWVRYTPFLDQAGWIETDYRSEFNSYDKNFPLERIEMTDEMLNQRLANSGFENVDTEETVPQEPFVEDYKSFAAVGWKKRTIREDESDGTSVLDAYSGERALRVTKGAVEQEVEGAFEGFRYDLKFWAKKAGSENGELLIRYYTKDGSTISEETISITSAEYAMYEKAITAPEGCAKIRLSLRSGVFDDMTCTYKGQG</sequence>
<dbReference type="PROSITE" id="PS51257">
    <property type="entry name" value="PROKAR_LIPOPROTEIN"/>
    <property type="match status" value="1"/>
</dbReference>
<gene>
    <name evidence="3" type="ORF">H9729_05110</name>
</gene>
<dbReference type="GO" id="GO:0005975">
    <property type="term" value="P:carbohydrate metabolic process"/>
    <property type="evidence" value="ECO:0007669"/>
    <property type="project" value="InterPro"/>
</dbReference>
<dbReference type="InterPro" id="IPR013320">
    <property type="entry name" value="ConA-like_dom_sf"/>
</dbReference>
<dbReference type="AlphaFoldDB" id="A0A9D2CRF9"/>
<reference evidence="3" key="1">
    <citation type="journal article" date="2021" name="PeerJ">
        <title>Extensive microbial diversity within the chicken gut microbiome revealed by metagenomics and culture.</title>
        <authorList>
            <person name="Gilroy R."/>
            <person name="Ravi A."/>
            <person name="Getino M."/>
            <person name="Pursley I."/>
            <person name="Horton D.L."/>
            <person name="Alikhan N.F."/>
            <person name="Baker D."/>
            <person name="Gharbi K."/>
            <person name="Hall N."/>
            <person name="Watson M."/>
            <person name="Adriaenssens E.M."/>
            <person name="Foster-Nyarko E."/>
            <person name="Jarju S."/>
            <person name="Secka A."/>
            <person name="Antonio M."/>
            <person name="Oren A."/>
            <person name="Chaudhuri R.R."/>
            <person name="La Ragione R."/>
            <person name="Hildebrand F."/>
            <person name="Pallen M.J."/>
        </authorList>
    </citation>
    <scope>NUCLEOTIDE SEQUENCE</scope>
    <source>
        <strain evidence="3">1345</strain>
    </source>
</reference>
<dbReference type="GO" id="GO:0004553">
    <property type="term" value="F:hydrolase activity, hydrolyzing O-glycosyl compounds"/>
    <property type="evidence" value="ECO:0007669"/>
    <property type="project" value="InterPro"/>
</dbReference>
<dbReference type="Proteomes" id="UP000886750">
    <property type="component" value="Unassembled WGS sequence"/>
</dbReference>
<dbReference type="EMBL" id="DXCQ01000042">
    <property type="protein sequence ID" value="HIY97049.1"/>
    <property type="molecule type" value="Genomic_DNA"/>
</dbReference>
<reference evidence="3" key="2">
    <citation type="submission" date="2021-04" db="EMBL/GenBank/DDBJ databases">
        <authorList>
            <person name="Gilroy R."/>
        </authorList>
    </citation>
    <scope>NUCLEOTIDE SEQUENCE</scope>
    <source>
        <strain evidence="3">1345</strain>
    </source>
</reference>
<comment type="similarity">
    <text evidence="1">Belongs to the glycosyl hydrolase 16 family.</text>
</comment>
<evidence type="ECO:0000256" key="1">
    <source>
        <dbReference type="ARBA" id="ARBA00006865"/>
    </source>
</evidence>
<dbReference type="PANTHER" id="PTHR10963:SF55">
    <property type="entry name" value="GLYCOSIDE HYDROLASE FAMILY 16 PROTEIN"/>
    <property type="match status" value="1"/>
</dbReference>
<evidence type="ECO:0000313" key="4">
    <source>
        <dbReference type="Proteomes" id="UP000886750"/>
    </source>
</evidence>
<accession>A0A9D2CRF9</accession>
<evidence type="ECO:0000259" key="2">
    <source>
        <dbReference type="PROSITE" id="PS51762"/>
    </source>
</evidence>